<name>A0AAW8JJQ4_9GAMM</name>
<dbReference type="RefSeq" id="WP_308956301.1">
    <property type="nucleotide sequence ID" value="NZ_JAVICY010000014.1"/>
</dbReference>
<dbReference type="AlphaFoldDB" id="A0AAW8JJQ4"/>
<evidence type="ECO:0000313" key="3">
    <source>
        <dbReference type="Proteomes" id="UP001243195"/>
    </source>
</evidence>
<dbReference type="Proteomes" id="UP001243195">
    <property type="component" value="Unassembled WGS sequence"/>
</dbReference>
<accession>A0AAW8JJQ4</accession>
<proteinExistence type="predicted"/>
<organism evidence="2 3">
    <name type="scientific">Acinetobacter gerneri</name>
    <dbReference type="NCBI Taxonomy" id="202952"/>
    <lineage>
        <taxon>Bacteria</taxon>
        <taxon>Pseudomonadati</taxon>
        <taxon>Pseudomonadota</taxon>
        <taxon>Gammaproteobacteria</taxon>
        <taxon>Moraxellales</taxon>
        <taxon>Moraxellaceae</taxon>
        <taxon>Acinetobacter</taxon>
    </lineage>
</organism>
<comment type="caution">
    <text evidence="2">The sequence shown here is derived from an EMBL/GenBank/DDBJ whole genome shotgun (WGS) entry which is preliminary data.</text>
</comment>
<evidence type="ECO:0000256" key="1">
    <source>
        <dbReference type="SAM" id="SignalP"/>
    </source>
</evidence>
<evidence type="ECO:0000313" key="2">
    <source>
        <dbReference type="EMBL" id="MDQ9072503.1"/>
    </source>
</evidence>
<reference evidence="2" key="1">
    <citation type="submission" date="2023-08" db="EMBL/GenBank/DDBJ databases">
        <title>Emergence of clinically-relevant ST2 carbapenem-resistant Acinetobacter baumannii strains in hospital sewages in Zhejiang, East of China.</title>
        <authorList>
            <person name="Kaichao C."/>
            <person name="Zhang R."/>
        </authorList>
    </citation>
    <scope>NUCLEOTIDE SEQUENCE</scope>
    <source>
        <strain evidence="2">M-SY-60</strain>
    </source>
</reference>
<sequence>MEHKFNLTLIKFTSFLLFSNFVLGSAYAAKALDDDALADQTDHLARLTPIVISAVQEDVQLSQDNQYASHDRIAKDRAAKAQKANLDAGVLSVSQVQKKTIDLTPVSDTSKDYSPQKVRYYIVGRSAQNNNVRIETADHVTIYVNPKDTSVPVAR</sequence>
<protein>
    <submittedName>
        <fullName evidence="2">Uncharacterized protein</fullName>
    </submittedName>
</protein>
<dbReference type="EMBL" id="JAVIDA010000021">
    <property type="protein sequence ID" value="MDQ9072503.1"/>
    <property type="molecule type" value="Genomic_DNA"/>
</dbReference>
<keyword evidence="1" id="KW-0732">Signal</keyword>
<feature type="signal peptide" evidence="1">
    <location>
        <begin position="1"/>
        <end position="28"/>
    </location>
</feature>
<gene>
    <name evidence="2" type="ORF">RFH51_13665</name>
</gene>
<feature type="chain" id="PRO_5043521745" evidence="1">
    <location>
        <begin position="29"/>
        <end position="155"/>
    </location>
</feature>